<dbReference type="SUPFAM" id="SSF56366">
    <property type="entry name" value="SMAD MH1 domain"/>
    <property type="match status" value="1"/>
</dbReference>
<protein>
    <submittedName>
        <fullName evidence="8">MH1 domain-containing protein</fullName>
    </submittedName>
</protein>
<dbReference type="Proteomes" id="UP000271098">
    <property type="component" value="Unassembled WGS sequence"/>
</dbReference>
<feature type="domain" description="MH1" evidence="5">
    <location>
        <begin position="1"/>
        <end position="66"/>
    </location>
</feature>
<proteinExistence type="predicted"/>
<evidence type="ECO:0000256" key="4">
    <source>
        <dbReference type="ARBA" id="ARBA00023242"/>
    </source>
</evidence>
<gene>
    <name evidence="6" type="ORF">GPUH_LOCUS4920</name>
</gene>
<dbReference type="InterPro" id="IPR013790">
    <property type="entry name" value="Dwarfin"/>
</dbReference>
<dbReference type="PANTHER" id="PTHR13703">
    <property type="entry name" value="SMAD"/>
    <property type="match status" value="1"/>
</dbReference>
<evidence type="ECO:0000259" key="5">
    <source>
        <dbReference type="PROSITE" id="PS51075"/>
    </source>
</evidence>
<reference evidence="6 7" key="2">
    <citation type="submission" date="2018-11" db="EMBL/GenBank/DDBJ databases">
        <authorList>
            <consortium name="Pathogen Informatics"/>
        </authorList>
    </citation>
    <scope>NUCLEOTIDE SEQUENCE [LARGE SCALE GENOMIC DNA]</scope>
</reference>
<dbReference type="InterPro" id="IPR036578">
    <property type="entry name" value="SMAD_MH1_sf"/>
</dbReference>
<dbReference type="AlphaFoldDB" id="A0A183D880"/>
<evidence type="ECO:0000256" key="2">
    <source>
        <dbReference type="ARBA" id="ARBA00023015"/>
    </source>
</evidence>
<evidence type="ECO:0000256" key="1">
    <source>
        <dbReference type="ARBA" id="ARBA00004123"/>
    </source>
</evidence>
<organism evidence="8">
    <name type="scientific">Gongylonema pulchrum</name>
    <dbReference type="NCBI Taxonomy" id="637853"/>
    <lineage>
        <taxon>Eukaryota</taxon>
        <taxon>Metazoa</taxon>
        <taxon>Ecdysozoa</taxon>
        <taxon>Nematoda</taxon>
        <taxon>Chromadorea</taxon>
        <taxon>Rhabditida</taxon>
        <taxon>Spirurina</taxon>
        <taxon>Spiruromorpha</taxon>
        <taxon>Spiruroidea</taxon>
        <taxon>Gongylonematidae</taxon>
        <taxon>Gongylonema</taxon>
    </lineage>
</organism>
<keyword evidence="3" id="KW-0804">Transcription</keyword>
<dbReference type="GO" id="GO:0071144">
    <property type="term" value="C:heteromeric SMAD protein complex"/>
    <property type="evidence" value="ECO:0007669"/>
    <property type="project" value="TreeGrafter"/>
</dbReference>
<dbReference type="SMART" id="SM00523">
    <property type="entry name" value="DWA"/>
    <property type="match status" value="1"/>
</dbReference>
<accession>A0A183D880</accession>
<dbReference type="OrthoDB" id="5794312at2759"/>
<dbReference type="Gene3D" id="3.90.520.10">
    <property type="entry name" value="SMAD MH1 domain"/>
    <property type="match status" value="1"/>
</dbReference>
<keyword evidence="7" id="KW-1185">Reference proteome</keyword>
<dbReference type="GO" id="GO:0060395">
    <property type="term" value="P:SMAD protein signal transduction"/>
    <property type="evidence" value="ECO:0007669"/>
    <property type="project" value="TreeGrafter"/>
</dbReference>
<dbReference type="GO" id="GO:0000981">
    <property type="term" value="F:DNA-binding transcription factor activity, RNA polymerase II-specific"/>
    <property type="evidence" value="ECO:0007669"/>
    <property type="project" value="TreeGrafter"/>
</dbReference>
<dbReference type="InterPro" id="IPR003619">
    <property type="entry name" value="MAD_homology1_Dwarfin-type"/>
</dbReference>
<dbReference type="WBParaSite" id="GPUH_0000492801-mRNA-1">
    <property type="protein sequence ID" value="GPUH_0000492801-mRNA-1"/>
    <property type="gene ID" value="GPUH_0000492801"/>
</dbReference>
<dbReference type="GO" id="GO:0051239">
    <property type="term" value="P:regulation of multicellular organismal process"/>
    <property type="evidence" value="ECO:0007669"/>
    <property type="project" value="UniProtKB-ARBA"/>
</dbReference>
<comment type="subcellular location">
    <subcellularLocation>
        <location evidence="1">Nucleus</location>
    </subcellularLocation>
</comment>
<sequence>MDGRLQVSTRKCFPHVMYCQLWRYPEVTSTQQLKAVPHCRYPYSKRLDFVCVNPYHYEKVETPGALLLY</sequence>
<dbReference type="EMBL" id="UYRT01009802">
    <property type="protein sequence ID" value="VDK48121.1"/>
    <property type="molecule type" value="Genomic_DNA"/>
</dbReference>
<dbReference type="GO" id="GO:0009653">
    <property type="term" value="P:anatomical structure morphogenesis"/>
    <property type="evidence" value="ECO:0007669"/>
    <property type="project" value="TreeGrafter"/>
</dbReference>
<dbReference type="GO" id="GO:0030154">
    <property type="term" value="P:cell differentiation"/>
    <property type="evidence" value="ECO:0007669"/>
    <property type="project" value="TreeGrafter"/>
</dbReference>
<name>A0A183D880_9BILA</name>
<dbReference type="GO" id="GO:0000978">
    <property type="term" value="F:RNA polymerase II cis-regulatory region sequence-specific DNA binding"/>
    <property type="evidence" value="ECO:0007669"/>
    <property type="project" value="TreeGrafter"/>
</dbReference>
<dbReference type="InterPro" id="IPR013019">
    <property type="entry name" value="MAD_homology_MH1"/>
</dbReference>
<evidence type="ECO:0000256" key="3">
    <source>
        <dbReference type="ARBA" id="ARBA00023163"/>
    </source>
</evidence>
<dbReference type="GO" id="GO:0070411">
    <property type="term" value="F:I-SMAD binding"/>
    <property type="evidence" value="ECO:0007669"/>
    <property type="project" value="TreeGrafter"/>
</dbReference>
<keyword evidence="2" id="KW-0805">Transcription regulation</keyword>
<evidence type="ECO:0000313" key="8">
    <source>
        <dbReference type="WBParaSite" id="GPUH_0000492801-mRNA-1"/>
    </source>
</evidence>
<reference evidence="8" key="1">
    <citation type="submission" date="2016-06" db="UniProtKB">
        <authorList>
            <consortium name="WormBaseParasite"/>
        </authorList>
    </citation>
    <scope>IDENTIFICATION</scope>
</reference>
<dbReference type="GO" id="GO:0030509">
    <property type="term" value="P:BMP signaling pathway"/>
    <property type="evidence" value="ECO:0007669"/>
    <property type="project" value="TreeGrafter"/>
</dbReference>
<dbReference type="Pfam" id="PF03165">
    <property type="entry name" value="MH1"/>
    <property type="match status" value="1"/>
</dbReference>
<keyword evidence="4" id="KW-0539">Nucleus</keyword>
<dbReference type="PROSITE" id="PS51075">
    <property type="entry name" value="MH1"/>
    <property type="match status" value="1"/>
</dbReference>
<evidence type="ECO:0000313" key="7">
    <source>
        <dbReference type="Proteomes" id="UP000271098"/>
    </source>
</evidence>
<evidence type="ECO:0000313" key="6">
    <source>
        <dbReference type="EMBL" id="VDK48121.1"/>
    </source>
</evidence>